<evidence type="ECO:0000256" key="7">
    <source>
        <dbReference type="PROSITE-ProRule" id="PRU00283"/>
    </source>
</evidence>
<comment type="caution">
    <text evidence="7">Lacks conserved residue(s) required for the propagation of feature annotation.</text>
</comment>
<dbReference type="GO" id="GO:0003777">
    <property type="term" value="F:microtubule motor activity"/>
    <property type="evidence" value="ECO:0007669"/>
    <property type="project" value="InterPro"/>
</dbReference>
<dbReference type="InterPro" id="IPR036961">
    <property type="entry name" value="Kinesin_motor_dom_sf"/>
</dbReference>
<dbReference type="AlphaFoldDB" id="A0A8C2BWY8"/>
<dbReference type="SMART" id="SM00129">
    <property type="entry name" value="KISc"/>
    <property type="match status" value="1"/>
</dbReference>
<dbReference type="Proteomes" id="UP000694701">
    <property type="component" value="Unplaced"/>
</dbReference>
<dbReference type="GO" id="GO:0048731">
    <property type="term" value="P:system development"/>
    <property type="evidence" value="ECO:0007669"/>
    <property type="project" value="UniProtKB-ARBA"/>
</dbReference>
<feature type="domain" description="Kinesin motor" evidence="9">
    <location>
        <begin position="16"/>
        <end position="295"/>
    </location>
</feature>
<accession>A0A8C2BWY8</accession>
<evidence type="ECO:0000256" key="1">
    <source>
        <dbReference type="ARBA" id="ARBA00022701"/>
    </source>
</evidence>
<dbReference type="PROSITE" id="PS50067">
    <property type="entry name" value="KINESIN_MOTOR_2"/>
    <property type="match status" value="1"/>
</dbReference>
<dbReference type="SUPFAM" id="SSF52540">
    <property type="entry name" value="P-loop containing nucleoside triphosphate hydrolases"/>
    <property type="match status" value="1"/>
</dbReference>
<sequence length="295" mass="33134">MFNAKEVILKNTDGNAIKVFVRVRPLTQGTGLMTDGDHSLCLTVSTPHTVRLHCKPEPRTFTYDHVADMNTSQEEVFSSVAKNIVESCMNGYNGTIFAYQRSVGMTSEAETIFCVCAGPSELDNFSDELRGVIPRSFEYLFFLINREVERSGGMKSFLCKCSFIEIYNEQIYDLLDSVSTSLFLREDIKRGVFVEGAVEKYAASAAEAYQVLSMGWRNRRVASTSMNRESSRSHAVFTMTLESKETAQEVVNIRTSQLNLVDLAGSERQRDTHAEGSRLKVLMLSKCSVFKQLEV</sequence>
<evidence type="ECO:0000256" key="2">
    <source>
        <dbReference type="ARBA" id="ARBA00022741"/>
    </source>
</evidence>
<dbReference type="GO" id="GO:0008017">
    <property type="term" value="F:microtubule binding"/>
    <property type="evidence" value="ECO:0007669"/>
    <property type="project" value="InterPro"/>
</dbReference>
<keyword evidence="4" id="KW-0175">Coiled coil</keyword>
<dbReference type="Pfam" id="PF00225">
    <property type="entry name" value="Kinesin"/>
    <property type="match status" value="1"/>
</dbReference>
<evidence type="ECO:0000259" key="9">
    <source>
        <dbReference type="PROSITE" id="PS50067"/>
    </source>
</evidence>
<dbReference type="InterPro" id="IPR044986">
    <property type="entry name" value="KIF15/KIN-12"/>
</dbReference>
<keyword evidence="5 8" id="KW-0505">Motor protein</keyword>
<dbReference type="GO" id="GO:0005874">
    <property type="term" value="C:microtubule"/>
    <property type="evidence" value="ECO:0007669"/>
    <property type="project" value="UniProtKB-KW"/>
</dbReference>
<keyword evidence="1 8" id="KW-0493">Microtubule</keyword>
<dbReference type="InterPro" id="IPR001752">
    <property type="entry name" value="Kinesin_motor_dom"/>
</dbReference>
<proteinExistence type="inferred from homology"/>
<evidence type="ECO:0000313" key="11">
    <source>
        <dbReference type="Proteomes" id="UP000694701"/>
    </source>
</evidence>
<evidence type="ECO:0000256" key="4">
    <source>
        <dbReference type="ARBA" id="ARBA00023054"/>
    </source>
</evidence>
<protein>
    <recommendedName>
        <fullName evidence="8">Kinesin-like protein</fullName>
    </recommendedName>
</protein>
<reference evidence="10" key="1">
    <citation type="submission" date="2025-08" db="UniProtKB">
        <authorList>
            <consortium name="Ensembl"/>
        </authorList>
    </citation>
    <scope>IDENTIFICATION</scope>
</reference>
<evidence type="ECO:0000256" key="6">
    <source>
        <dbReference type="ARBA" id="ARBA00034488"/>
    </source>
</evidence>
<dbReference type="PANTHER" id="PTHR37739">
    <property type="entry name" value="KINESIN-LIKE PROTEIN KIN-12D"/>
    <property type="match status" value="1"/>
</dbReference>
<name>A0A8C2BWY8_CYPCA</name>
<evidence type="ECO:0000256" key="3">
    <source>
        <dbReference type="ARBA" id="ARBA00022840"/>
    </source>
</evidence>
<dbReference type="PRINTS" id="PR00380">
    <property type="entry name" value="KINESINHEAVY"/>
</dbReference>
<dbReference type="Ensembl" id="ENSCCRT00020001131.1">
    <property type="protein sequence ID" value="ENSCCRP00020000918.1"/>
    <property type="gene ID" value="ENSCCRG00020000642.1"/>
</dbReference>
<comment type="similarity">
    <text evidence="6">Belongs to the TRAFAC class myosin-kinesin ATPase superfamily. Kinesin family. KIN-12 subfamily.</text>
</comment>
<evidence type="ECO:0000256" key="5">
    <source>
        <dbReference type="ARBA" id="ARBA00023175"/>
    </source>
</evidence>
<keyword evidence="2 8" id="KW-0547">Nucleotide-binding</keyword>
<dbReference type="Gene3D" id="3.40.850.10">
    <property type="entry name" value="Kinesin motor domain"/>
    <property type="match status" value="1"/>
</dbReference>
<evidence type="ECO:0000256" key="8">
    <source>
        <dbReference type="RuleBase" id="RU000394"/>
    </source>
</evidence>
<keyword evidence="3 8" id="KW-0067">ATP-binding</keyword>
<dbReference type="InterPro" id="IPR027417">
    <property type="entry name" value="P-loop_NTPase"/>
</dbReference>
<dbReference type="InterPro" id="IPR019821">
    <property type="entry name" value="Kinesin_motor_CS"/>
</dbReference>
<dbReference type="GO" id="GO:0005524">
    <property type="term" value="F:ATP binding"/>
    <property type="evidence" value="ECO:0007669"/>
    <property type="project" value="UniProtKB-KW"/>
</dbReference>
<organism evidence="10 11">
    <name type="scientific">Cyprinus carpio</name>
    <name type="common">Common carp</name>
    <dbReference type="NCBI Taxonomy" id="7962"/>
    <lineage>
        <taxon>Eukaryota</taxon>
        <taxon>Metazoa</taxon>
        <taxon>Chordata</taxon>
        <taxon>Craniata</taxon>
        <taxon>Vertebrata</taxon>
        <taxon>Euteleostomi</taxon>
        <taxon>Actinopterygii</taxon>
        <taxon>Neopterygii</taxon>
        <taxon>Teleostei</taxon>
        <taxon>Ostariophysi</taxon>
        <taxon>Cypriniformes</taxon>
        <taxon>Cyprinidae</taxon>
        <taxon>Cyprininae</taxon>
        <taxon>Cyprinus</taxon>
    </lineage>
</organism>
<dbReference type="PROSITE" id="PS00411">
    <property type="entry name" value="KINESIN_MOTOR_1"/>
    <property type="match status" value="1"/>
</dbReference>
<dbReference type="GO" id="GO:0007018">
    <property type="term" value="P:microtubule-based movement"/>
    <property type="evidence" value="ECO:0007669"/>
    <property type="project" value="InterPro"/>
</dbReference>
<evidence type="ECO:0000313" key="10">
    <source>
        <dbReference type="Ensembl" id="ENSCCRP00020000918.1"/>
    </source>
</evidence>
<dbReference type="PANTHER" id="PTHR37739:SF8">
    <property type="entry name" value="KINESIN-LIKE PROTEIN KIN-12D"/>
    <property type="match status" value="1"/>
</dbReference>